<organism evidence="2 3">
    <name type="scientific">Coniochaeta ligniaria NRRL 30616</name>
    <dbReference type="NCBI Taxonomy" id="1408157"/>
    <lineage>
        <taxon>Eukaryota</taxon>
        <taxon>Fungi</taxon>
        <taxon>Dikarya</taxon>
        <taxon>Ascomycota</taxon>
        <taxon>Pezizomycotina</taxon>
        <taxon>Sordariomycetes</taxon>
        <taxon>Sordariomycetidae</taxon>
        <taxon>Coniochaetales</taxon>
        <taxon>Coniochaetaceae</taxon>
        <taxon>Coniochaeta</taxon>
    </lineage>
</organism>
<evidence type="ECO:0000313" key="2">
    <source>
        <dbReference type="EMBL" id="OIW34613.1"/>
    </source>
</evidence>
<dbReference type="AlphaFoldDB" id="A0A1J7J590"/>
<evidence type="ECO:0000256" key="1">
    <source>
        <dbReference type="SAM" id="MobiDB-lite"/>
    </source>
</evidence>
<evidence type="ECO:0000313" key="3">
    <source>
        <dbReference type="Proteomes" id="UP000182658"/>
    </source>
</evidence>
<name>A0A1J7J590_9PEZI</name>
<accession>A0A1J7J590</accession>
<feature type="compositionally biased region" description="Basic and acidic residues" evidence="1">
    <location>
        <begin position="59"/>
        <end position="75"/>
    </location>
</feature>
<sequence>MANKVIATKVPEPELKKGNVIKLPKIKTPIPKKDGPLRKRLYGNARRSPPVLRRREAKRPHDAQDDSDSEHEPSAKKATISTISDISKKELQRLNDSAIGAQGRPFVQKRKGAVQDAMEFFRFTGFAHRLFGGTKTQVLPELIDELSHA</sequence>
<reference evidence="2 3" key="1">
    <citation type="submission" date="2016-10" db="EMBL/GenBank/DDBJ databases">
        <title>Draft genome sequence of Coniochaeta ligniaria NRRL30616, a lignocellulolytic fungus for bioabatement of inhibitors in plant biomass hydrolysates.</title>
        <authorList>
            <consortium name="DOE Joint Genome Institute"/>
            <person name="Jimenez D.J."/>
            <person name="Hector R.E."/>
            <person name="Riley R."/>
            <person name="Sun H."/>
            <person name="Grigoriev I.V."/>
            <person name="Van Elsas J.D."/>
            <person name="Nichols N.N."/>
        </authorList>
    </citation>
    <scope>NUCLEOTIDE SEQUENCE [LARGE SCALE GENOMIC DNA]</scope>
    <source>
        <strain evidence="2 3">NRRL 30616</strain>
    </source>
</reference>
<dbReference type="InParanoid" id="A0A1J7J590"/>
<keyword evidence="3" id="KW-1185">Reference proteome</keyword>
<proteinExistence type="predicted"/>
<dbReference type="Proteomes" id="UP000182658">
    <property type="component" value="Unassembled WGS sequence"/>
</dbReference>
<gene>
    <name evidence="2" type="ORF">CONLIGDRAFT_638962</name>
</gene>
<dbReference type="EMBL" id="KV875093">
    <property type="protein sequence ID" value="OIW34613.1"/>
    <property type="molecule type" value="Genomic_DNA"/>
</dbReference>
<protein>
    <submittedName>
        <fullName evidence="2">Uncharacterized protein</fullName>
    </submittedName>
</protein>
<feature type="region of interest" description="Disordered" evidence="1">
    <location>
        <begin position="1"/>
        <end position="83"/>
    </location>
</feature>